<feature type="domain" description="Carrier" evidence="5">
    <location>
        <begin position="1000"/>
        <end position="1075"/>
    </location>
</feature>
<comment type="caution">
    <text evidence="6">The sequence shown here is derived from an EMBL/GenBank/DDBJ whole genome shotgun (WGS) entry which is preliminary data.</text>
</comment>
<dbReference type="SUPFAM" id="SSF52777">
    <property type="entry name" value="CoA-dependent acyltransferases"/>
    <property type="match status" value="2"/>
</dbReference>
<dbReference type="InterPro" id="IPR010071">
    <property type="entry name" value="AA_adenyl_dom"/>
</dbReference>
<dbReference type="InterPro" id="IPR000873">
    <property type="entry name" value="AMP-dep_synth/lig_dom"/>
</dbReference>
<dbReference type="PROSITE" id="PS00012">
    <property type="entry name" value="PHOSPHOPANTETHEINE"/>
    <property type="match status" value="1"/>
</dbReference>
<dbReference type="Pfam" id="PF13193">
    <property type="entry name" value="AMP-binding_C"/>
    <property type="match status" value="1"/>
</dbReference>
<dbReference type="Proteomes" id="UP001629432">
    <property type="component" value="Unassembled WGS sequence"/>
</dbReference>
<sequence length="1110" mass="122665">MHDGPATPRPLSVGQRSRWFYQQLNSAAPGALNSAFAVNIIGAAPIAAIASALMGLLERHPMLRVEITEDGANLSQAVAKFDVEPLQIVDTRALGYDSFQETLSRACAHSFGSAGEPRIKATLFERPGDESTLLLVFDHLVVDGWSYWQLLKEFDALMTGVSPSSGDAPPESDRPAYFRYVAEQETWLASPKAQAQREYWRAELVDAPVLQLPYDRPRPAQPTGRAARLTATLAPSLCRHLKALARQQSATLFITMLAAYQIFLHRHAGQDDVVVGVPMPGRTGEEWDNVVGDFVNPIAVRTRFNREATVASLIRDVRGVALRGMASQQFPFSLVVEDLALVRDSKEHPIFQTMFAFQNARDGSALLALLAKDRDAQPGRWAGMDVTPCAVPYSGRLSDVPLILEVVEAGDLIHCFFKYDPDRFDPTTVARMAARFETVLMSMTADPAASIGTLDVLPEDEIRILLDQFSGRKTNYPHDTLMHLPFEDHAGAQPDATAVIYEDDILSYGELNARANRLAHFLIERGVKPGNCVGICLERGTSMVVGLLGILKAGGAYVPLDPGQPAERIRHILLDCEASLFLTQASLGARWPEPTVQTIHIDDEAVIDQLDAMPCVNSNLNTLGISPTQLAYVIYTSGSTGRPKGVMIEHAGIPRIFGGSRAQFQFRRTDVWTLFHSFAFDFSVWEMWGALLHGGSLVIVPTACAQDPAAFYTLLCQRRVTILSQTPSAFRQLVTAQCEISLDHSLRQIIFAGEALDLHTIERWFVRNDPTKTTIVNMYGATESTVHATYYAVPADSNVTALRGICGRPIAGYRIYVLNEERRPVPIGTTGDIYIGGRCVARGYMNRPDLAEERFPRDPFCDEANLRLYKTGDLGRFTADGMLEFLGRNDFQVKIRGFRIELGEIESNLAGHPDVEDVAVIAREDVSGAKQLVAYVTTKHHAALSLQRIREHLLKGLPDYMVPNAFVTMPALPLTRNGKLDRAALPPPDANAMTDREYAVPEGAVESELAALWTELLRVDRVGRYDDFFELGGHSLLAVQLAARIRDQFKIDIPLRELFDHTSLIALADLIVSLQLTRYSEQDISMIEDELRALSEVDLRTIVQEGTNHG</sequence>
<feature type="transmembrane region" description="Helical" evidence="4">
    <location>
        <begin position="36"/>
        <end position="57"/>
    </location>
</feature>
<evidence type="ECO:0000313" key="6">
    <source>
        <dbReference type="EMBL" id="MFM0639044.1"/>
    </source>
</evidence>
<dbReference type="SMART" id="SM00823">
    <property type="entry name" value="PKS_PP"/>
    <property type="match status" value="1"/>
</dbReference>
<evidence type="ECO:0000313" key="7">
    <source>
        <dbReference type="Proteomes" id="UP001629432"/>
    </source>
</evidence>
<dbReference type="NCBIfam" id="TIGR01733">
    <property type="entry name" value="AA-adenyl-dom"/>
    <property type="match status" value="1"/>
</dbReference>
<dbReference type="PANTHER" id="PTHR45527:SF14">
    <property type="entry name" value="PLIPASTATIN SYNTHASE SUBUNIT B"/>
    <property type="match status" value="1"/>
</dbReference>
<dbReference type="InterPro" id="IPR001242">
    <property type="entry name" value="Condensation_dom"/>
</dbReference>
<dbReference type="Gene3D" id="3.40.50.980">
    <property type="match status" value="2"/>
</dbReference>
<evidence type="ECO:0000256" key="3">
    <source>
        <dbReference type="ARBA" id="ARBA00022553"/>
    </source>
</evidence>
<evidence type="ECO:0000256" key="2">
    <source>
        <dbReference type="ARBA" id="ARBA00022450"/>
    </source>
</evidence>
<dbReference type="Pfam" id="PF00550">
    <property type="entry name" value="PP-binding"/>
    <property type="match status" value="1"/>
</dbReference>
<dbReference type="InterPro" id="IPR036736">
    <property type="entry name" value="ACP-like_sf"/>
</dbReference>
<dbReference type="Gene3D" id="1.10.1200.10">
    <property type="entry name" value="ACP-like"/>
    <property type="match status" value="1"/>
</dbReference>
<keyword evidence="3" id="KW-0597">Phosphoprotein</keyword>
<reference evidence="6 7" key="1">
    <citation type="journal article" date="2024" name="Chem. Sci.">
        <title>Discovery of megapolipeptins by genome mining of a Burkholderiales bacteria collection.</title>
        <authorList>
            <person name="Paulo B.S."/>
            <person name="Recchia M.J.J."/>
            <person name="Lee S."/>
            <person name="Fergusson C.H."/>
            <person name="Romanowski S.B."/>
            <person name="Hernandez A."/>
            <person name="Krull N."/>
            <person name="Liu D.Y."/>
            <person name="Cavanagh H."/>
            <person name="Bos A."/>
            <person name="Gray C.A."/>
            <person name="Murphy B.T."/>
            <person name="Linington R.G."/>
            <person name="Eustaquio A.S."/>
        </authorList>
    </citation>
    <scope>NUCLEOTIDE SEQUENCE [LARGE SCALE GENOMIC DNA]</scope>
    <source>
        <strain evidence="6 7">RL17-338-BIC-A</strain>
    </source>
</reference>
<dbReference type="Pfam" id="PF00668">
    <property type="entry name" value="Condensation"/>
    <property type="match status" value="1"/>
</dbReference>
<dbReference type="SUPFAM" id="SSF56801">
    <property type="entry name" value="Acetyl-CoA synthetase-like"/>
    <property type="match status" value="1"/>
</dbReference>
<evidence type="ECO:0000256" key="4">
    <source>
        <dbReference type="SAM" id="Phobius"/>
    </source>
</evidence>
<organism evidence="6 7">
    <name type="scientific">Paraburkholderia metrosideri</name>
    <dbReference type="NCBI Taxonomy" id="580937"/>
    <lineage>
        <taxon>Bacteria</taxon>
        <taxon>Pseudomonadati</taxon>
        <taxon>Pseudomonadota</taxon>
        <taxon>Betaproteobacteria</taxon>
        <taxon>Burkholderiales</taxon>
        <taxon>Burkholderiaceae</taxon>
        <taxon>Paraburkholderia</taxon>
    </lineage>
</organism>
<dbReference type="InterPro" id="IPR020845">
    <property type="entry name" value="AMP-binding_CS"/>
</dbReference>
<dbReference type="PROSITE" id="PS50075">
    <property type="entry name" value="CARRIER"/>
    <property type="match status" value="1"/>
</dbReference>
<dbReference type="Gene3D" id="3.30.559.10">
    <property type="entry name" value="Chloramphenicol acetyltransferase-like domain"/>
    <property type="match status" value="1"/>
</dbReference>
<dbReference type="EMBL" id="JAQQCF010000018">
    <property type="protein sequence ID" value="MFM0639044.1"/>
    <property type="molecule type" value="Genomic_DNA"/>
</dbReference>
<keyword evidence="4" id="KW-0812">Transmembrane</keyword>
<gene>
    <name evidence="6" type="ORF">PQQ63_20355</name>
</gene>
<dbReference type="CDD" id="cd17643">
    <property type="entry name" value="A_NRPS_Cytc1-like"/>
    <property type="match status" value="1"/>
</dbReference>
<dbReference type="RefSeq" id="WP_408337935.1">
    <property type="nucleotide sequence ID" value="NZ_JAQQCF010000018.1"/>
</dbReference>
<dbReference type="InterPro" id="IPR023213">
    <property type="entry name" value="CAT-like_dom_sf"/>
</dbReference>
<dbReference type="SUPFAM" id="SSF47336">
    <property type="entry name" value="ACP-like"/>
    <property type="match status" value="1"/>
</dbReference>
<dbReference type="PANTHER" id="PTHR45527">
    <property type="entry name" value="NONRIBOSOMAL PEPTIDE SYNTHETASE"/>
    <property type="match status" value="1"/>
</dbReference>
<name>A0ABW9DVS3_9BURK</name>
<dbReference type="Gene3D" id="2.30.38.10">
    <property type="entry name" value="Luciferase, Domain 3"/>
    <property type="match status" value="1"/>
</dbReference>
<protein>
    <submittedName>
        <fullName evidence="6">Amino acid adenylation domain-containing protein</fullName>
    </submittedName>
</protein>
<dbReference type="InterPro" id="IPR045851">
    <property type="entry name" value="AMP-bd_C_sf"/>
</dbReference>
<dbReference type="Gene3D" id="3.30.559.30">
    <property type="entry name" value="Nonribosomal peptide synthetase, condensation domain"/>
    <property type="match status" value="1"/>
</dbReference>
<proteinExistence type="predicted"/>
<keyword evidence="4" id="KW-0472">Membrane</keyword>
<dbReference type="InterPro" id="IPR020806">
    <property type="entry name" value="PKS_PP-bd"/>
</dbReference>
<dbReference type="PROSITE" id="PS00455">
    <property type="entry name" value="AMP_BINDING"/>
    <property type="match status" value="1"/>
</dbReference>
<dbReference type="InterPro" id="IPR006162">
    <property type="entry name" value="Ppantetheine_attach_site"/>
</dbReference>
<dbReference type="InterPro" id="IPR025110">
    <property type="entry name" value="AMP-bd_C"/>
</dbReference>
<keyword evidence="2" id="KW-0596">Phosphopantetheine</keyword>
<dbReference type="InterPro" id="IPR009081">
    <property type="entry name" value="PP-bd_ACP"/>
</dbReference>
<evidence type="ECO:0000256" key="1">
    <source>
        <dbReference type="ARBA" id="ARBA00001957"/>
    </source>
</evidence>
<dbReference type="Gene3D" id="3.30.300.30">
    <property type="match status" value="1"/>
</dbReference>
<accession>A0ABW9DVS3</accession>
<dbReference type="Pfam" id="PF00501">
    <property type="entry name" value="AMP-binding"/>
    <property type="match status" value="1"/>
</dbReference>
<comment type="cofactor">
    <cofactor evidence="1">
        <name>pantetheine 4'-phosphate</name>
        <dbReference type="ChEBI" id="CHEBI:47942"/>
    </cofactor>
</comment>
<keyword evidence="4" id="KW-1133">Transmembrane helix</keyword>
<dbReference type="CDD" id="cd19531">
    <property type="entry name" value="LCL_NRPS-like"/>
    <property type="match status" value="1"/>
</dbReference>
<keyword evidence="7" id="KW-1185">Reference proteome</keyword>
<evidence type="ECO:0000259" key="5">
    <source>
        <dbReference type="PROSITE" id="PS50075"/>
    </source>
</evidence>